<dbReference type="GO" id="GO:0016052">
    <property type="term" value="P:carbohydrate catabolic process"/>
    <property type="evidence" value="ECO:0007669"/>
    <property type="project" value="TreeGrafter"/>
</dbReference>
<dbReference type="OrthoDB" id="9765879at2"/>
<reference evidence="2 3" key="1">
    <citation type="submission" date="2016-11" db="EMBL/GenBank/DDBJ databases">
        <authorList>
            <person name="Jaros S."/>
            <person name="Januszkiewicz K."/>
            <person name="Wedrychowicz H."/>
        </authorList>
    </citation>
    <scope>NUCLEOTIDE SEQUENCE [LARGE SCALE GENOMIC DNA]</scope>
    <source>
        <strain evidence="2 3">Y1</strain>
    </source>
</reference>
<gene>
    <name evidence="2" type="ORF">SAMN04487860_10730</name>
</gene>
<sequence length="436" mass="48920">MKLRYILPVVFAGCLLAGCGDKKVKNSSSDTTKETVTTTVSASSTTAKTTTTTKKTTTAVTTTAKVDPPKDLVLRCRDTLEVYEDIKLDDFITDKNVELKDGSVMVNTSDTGVFEVDVPYIYNGAEFSQKLQYSVIDTTEPLIINAGWSPNHKVGTAFDLNNYVGFADNFDKHPSLTYEGEIDPNKVGSYPIVATVTDSAGNYVSWDMNINVVNEVPKPADNNPRVNYSDFINNYNTDDVRFGIDVSVWQSDVDFNAVRDAGCSFVIIRVGYYYSQVTLDDYFRQNLENATAAGLDVGVYFYTTDNTEEGVREHVRWIIDQLDGHALDMPIVFDWEEFTNFQKYGMSIHDINEIYAAFADEVTKNGYKPMLYSSKNFLNNIWSEKTKSSTPVWLAHFVDETDYDGEYAIWQASAYGHIPGINGDVDMDIQYLNKPI</sequence>
<protein>
    <submittedName>
        <fullName evidence="2">Lyzozyme M1 (1,4-beta-N-acetylmuramidase), GH25 family</fullName>
    </submittedName>
</protein>
<dbReference type="Gene3D" id="3.20.20.80">
    <property type="entry name" value="Glycosidases"/>
    <property type="match status" value="1"/>
</dbReference>
<dbReference type="EMBL" id="FRCT01000007">
    <property type="protein sequence ID" value="SHM58840.1"/>
    <property type="molecule type" value="Genomic_DNA"/>
</dbReference>
<dbReference type="PROSITE" id="PS51257">
    <property type="entry name" value="PROKAR_LIPOPROTEIN"/>
    <property type="match status" value="1"/>
</dbReference>
<comment type="similarity">
    <text evidence="1">Belongs to the glycosyl hydrolase 25 family.</text>
</comment>
<dbReference type="SUPFAM" id="SSF51445">
    <property type="entry name" value="(Trans)glycosidases"/>
    <property type="match status" value="1"/>
</dbReference>
<dbReference type="GO" id="GO:0009253">
    <property type="term" value="P:peptidoglycan catabolic process"/>
    <property type="evidence" value="ECO:0007669"/>
    <property type="project" value="InterPro"/>
</dbReference>
<dbReference type="PANTHER" id="PTHR34135">
    <property type="entry name" value="LYSOZYME"/>
    <property type="match status" value="1"/>
</dbReference>
<organism evidence="2 3">
    <name type="scientific">Ruminococcus flavefaciens</name>
    <dbReference type="NCBI Taxonomy" id="1265"/>
    <lineage>
        <taxon>Bacteria</taxon>
        <taxon>Bacillati</taxon>
        <taxon>Bacillota</taxon>
        <taxon>Clostridia</taxon>
        <taxon>Eubacteriales</taxon>
        <taxon>Oscillospiraceae</taxon>
        <taxon>Ruminococcus</taxon>
    </lineage>
</organism>
<proteinExistence type="inferred from homology"/>
<dbReference type="InterPro" id="IPR013783">
    <property type="entry name" value="Ig-like_fold"/>
</dbReference>
<dbReference type="AlphaFoldDB" id="A0A1M7K0K5"/>
<dbReference type="PANTHER" id="PTHR34135:SF2">
    <property type="entry name" value="LYSOZYME"/>
    <property type="match status" value="1"/>
</dbReference>
<dbReference type="RefSeq" id="WP_072950757.1">
    <property type="nucleotide sequence ID" value="NZ_FRCT01000007.1"/>
</dbReference>
<dbReference type="InterPro" id="IPR017853">
    <property type="entry name" value="GH"/>
</dbReference>
<name>A0A1M7K0K5_RUMFL</name>
<dbReference type="GO" id="GO:0003796">
    <property type="term" value="F:lysozyme activity"/>
    <property type="evidence" value="ECO:0007669"/>
    <property type="project" value="InterPro"/>
</dbReference>
<dbReference type="GO" id="GO:0016998">
    <property type="term" value="P:cell wall macromolecule catabolic process"/>
    <property type="evidence" value="ECO:0007669"/>
    <property type="project" value="InterPro"/>
</dbReference>
<evidence type="ECO:0000313" key="3">
    <source>
        <dbReference type="Proteomes" id="UP000184394"/>
    </source>
</evidence>
<evidence type="ECO:0000256" key="1">
    <source>
        <dbReference type="ARBA" id="ARBA00010646"/>
    </source>
</evidence>
<dbReference type="Proteomes" id="UP000184394">
    <property type="component" value="Unassembled WGS sequence"/>
</dbReference>
<dbReference type="Gene3D" id="2.60.40.10">
    <property type="entry name" value="Immunoglobulins"/>
    <property type="match status" value="1"/>
</dbReference>
<dbReference type="PROSITE" id="PS51904">
    <property type="entry name" value="GLYCOSYL_HYDROL_F25_2"/>
    <property type="match status" value="1"/>
</dbReference>
<accession>A0A1M7K0K5</accession>
<dbReference type="InterPro" id="IPR002053">
    <property type="entry name" value="Glyco_hydro_25"/>
</dbReference>
<evidence type="ECO:0000313" key="2">
    <source>
        <dbReference type="EMBL" id="SHM58840.1"/>
    </source>
</evidence>
<dbReference type="Pfam" id="PF01183">
    <property type="entry name" value="Glyco_hydro_25"/>
    <property type="match status" value="1"/>
</dbReference>